<organism evidence="2 3">
    <name type="scientific">Carnobacterium maltaromaticum</name>
    <name type="common">Carnobacterium piscicola</name>
    <dbReference type="NCBI Taxonomy" id="2751"/>
    <lineage>
        <taxon>Bacteria</taxon>
        <taxon>Bacillati</taxon>
        <taxon>Bacillota</taxon>
        <taxon>Bacilli</taxon>
        <taxon>Lactobacillales</taxon>
        <taxon>Carnobacteriaceae</taxon>
        <taxon>Carnobacterium</taxon>
    </lineage>
</organism>
<proteinExistence type="predicted"/>
<dbReference type="PROSITE" id="PS50943">
    <property type="entry name" value="HTH_CROC1"/>
    <property type="match status" value="1"/>
</dbReference>
<feature type="domain" description="HTH cro/C1-type" evidence="1">
    <location>
        <begin position="17"/>
        <end position="70"/>
    </location>
</feature>
<evidence type="ECO:0000313" key="3">
    <source>
        <dbReference type="Proteomes" id="UP001290462"/>
    </source>
</evidence>
<reference evidence="2" key="1">
    <citation type="submission" date="2023-08" db="EMBL/GenBank/DDBJ databases">
        <title>Genomic characterization of piscicolin 126 produced by Carnobacterium maltaromaticum CM22 strain isolated from salmon (Salmo salar).</title>
        <authorList>
            <person name="Gonzalez-Gragera E."/>
            <person name="Garcia-Lopez J.D."/>
            <person name="Teso-Perez C."/>
            <person name="Gimenez-Hernandez I."/>
            <person name="Peralta-Sanchez J.M."/>
            <person name="Valdivia E."/>
            <person name="Montalban-Lopez M."/>
            <person name="Martin-Platero A.M."/>
            <person name="Banos A."/>
            <person name="Martinez-Bueno M."/>
        </authorList>
    </citation>
    <scope>NUCLEOTIDE SEQUENCE</scope>
    <source>
        <strain evidence="2">CM22</strain>
    </source>
</reference>
<dbReference type="AlphaFoldDB" id="A0AAW9K7R6"/>
<dbReference type="Gene3D" id="1.25.40.10">
    <property type="entry name" value="Tetratricopeptide repeat domain"/>
    <property type="match status" value="1"/>
</dbReference>
<dbReference type="SUPFAM" id="SSF47413">
    <property type="entry name" value="lambda repressor-like DNA-binding domains"/>
    <property type="match status" value="1"/>
</dbReference>
<dbReference type="InterPro" id="IPR053163">
    <property type="entry name" value="HTH-type_regulator_Rgg"/>
</dbReference>
<dbReference type="EMBL" id="JAVBVO010000004">
    <property type="protein sequence ID" value="MDZ5759807.1"/>
    <property type="molecule type" value="Genomic_DNA"/>
</dbReference>
<accession>A0AAW9K7R6</accession>
<dbReference type="NCBIfam" id="TIGR01716">
    <property type="entry name" value="RGG_Cterm"/>
    <property type="match status" value="1"/>
</dbReference>
<dbReference type="Pfam" id="PF21259">
    <property type="entry name" value="Rgg_C"/>
    <property type="match status" value="1"/>
</dbReference>
<dbReference type="CDD" id="cd00093">
    <property type="entry name" value="HTH_XRE"/>
    <property type="match status" value="1"/>
</dbReference>
<dbReference type="PANTHER" id="PTHR37038:SF12">
    <property type="entry name" value="TRANSCRIPTIONAL REGULATOR"/>
    <property type="match status" value="1"/>
</dbReference>
<dbReference type="InterPro" id="IPR001387">
    <property type="entry name" value="Cro/C1-type_HTH"/>
</dbReference>
<sequence length="290" mass="34546">MSTKLQNDGHEVYGELIRKIRLDKRQSLEEISEGIMSYSLLSKFERGETMLTIDKFFKILDKLNIGFDEFELMLNGYQDNPVKMFFSIIKYYYKNKDVCKLKEKMTDEMKEFKLSGDKKNKLNYIVIYILLDSLEEEEEVPQAYLTELSDYLFSIEDWTQYELLLYSHAIEKLNIQIVLLFSKELLGKLEIYTENIELKKIVIKAILNTILKCLKYGFLEDAHFFMEAIEKVLTDDFLWEKSILYYIKGRYYMLIGDESTGKFMMDEALNIMKHFDDTQIEDYVKGFFII</sequence>
<name>A0AAW9K7R6_CARML</name>
<evidence type="ECO:0000259" key="1">
    <source>
        <dbReference type="PROSITE" id="PS50943"/>
    </source>
</evidence>
<dbReference type="InterPro" id="IPR010982">
    <property type="entry name" value="Lambda_DNA-bd_dom_sf"/>
</dbReference>
<dbReference type="InterPro" id="IPR011990">
    <property type="entry name" value="TPR-like_helical_dom_sf"/>
</dbReference>
<dbReference type="RefSeq" id="WP_010052407.1">
    <property type="nucleotide sequence ID" value="NZ_CAJGUR010000017.1"/>
</dbReference>
<evidence type="ECO:0000313" key="2">
    <source>
        <dbReference type="EMBL" id="MDZ5759807.1"/>
    </source>
</evidence>
<dbReference type="GO" id="GO:0003677">
    <property type="term" value="F:DNA binding"/>
    <property type="evidence" value="ECO:0007669"/>
    <property type="project" value="InterPro"/>
</dbReference>
<comment type="caution">
    <text evidence="2">The sequence shown here is derived from an EMBL/GenBank/DDBJ whole genome shotgun (WGS) entry which is preliminary data.</text>
</comment>
<dbReference type="SMART" id="SM00530">
    <property type="entry name" value="HTH_XRE"/>
    <property type="match status" value="1"/>
</dbReference>
<dbReference type="PANTHER" id="PTHR37038">
    <property type="entry name" value="TRANSCRIPTIONAL REGULATOR-RELATED"/>
    <property type="match status" value="1"/>
</dbReference>
<gene>
    <name evidence="2" type="ORF">RAK27_14190</name>
</gene>
<protein>
    <submittedName>
        <fullName evidence="2">Helix-turn-helix domain-containing protein</fullName>
    </submittedName>
</protein>
<dbReference type="Proteomes" id="UP001290462">
    <property type="component" value="Unassembled WGS sequence"/>
</dbReference>
<dbReference type="Pfam" id="PF01381">
    <property type="entry name" value="HTH_3"/>
    <property type="match status" value="1"/>
</dbReference>
<dbReference type="InterPro" id="IPR010057">
    <property type="entry name" value="Transcription_activator_Rgg_C"/>
</dbReference>